<dbReference type="InterPro" id="IPR004338">
    <property type="entry name" value="NqrB/RnfD"/>
</dbReference>
<reference evidence="11 12" key="1">
    <citation type="submission" date="2018-09" db="EMBL/GenBank/DDBJ databases">
        <title>Discovery and Ecogenomic Context for Candidatus Cryosericales, a Global Caldiserica Order Active in Thawing Permafrost.</title>
        <authorList>
            <person name="Martinez M.A."/>
            <person name="Woodcroft B.J."/>
            <person name="Ignacio Espinoza J.C."/>
            <person name="Zayed A."/>
            <person name="Singleton C.M."/>
            <person name="Boyd J."/>
            <person name="Li Y.-F."/>
            <person name="Purvine S."/>
            <person name="Maughan H."/>
            <person name="Hodgkins S.B."/>
            <person name="Anderson D."/>
            <person name="Sederholm M."/>
            <person name="Temperton B."/>
            <person name="Saleska S.R."/>
            <person name="Tyson G.W."/>
            <person name="Rich V.I."/>
        </authorList>
    </citation>
    <scope>NUCLEOTIDE SEQUENCE [LARGE SCALE GENOMIC DNA]</scope>
    <source>
        <strain evidence="11 12">SMC7</strain>
    </source>
</reference>
<evidence type="ECO:0000256" key="5">
    <source>
        <dbReference type="ARBA" id="ARBA00022692"/>
    </source>
</evidence>
<dbReference type="NCBIfam" id="TIGR01946">
    <property type="entry name" value="rnfD"/>
    <property type="match status" value="1"/>
</dbReference>
<dbReference type="Pfam" id="PF03116">
    <property type="entry name" value="NQR2_RnfD_RnfE"/>
    <property type="match status" value="1"/>
</dbReference>
<evidence type="ECO:0000256" key="2">
    <source>
        <dbReference type="ARBA" id="ARBA00022553"/>
    </source>
</evidence>
<keyword evidence="5 10" id="KW-0812">Transmembrane</keyword>
<feature type="transmembrane region" description="Helical" evidence="10">
    <location>
        <begin position="223"/>
        <end position="240"/>
    </location>
</feature>
<comment type="subcellular location">
    <subcellularLocation>
        <location evidence="10">Cell membrane</location>
        <topology evidence="10">Multi-pass membrane protein</topology>
    </subcellularLocation>
</comment>
<name>A0A398CWN6_9BACT</name>
<keyword evidence="8 10" id="KW-1133">Transmembrane helix</keyword>
<comment type="similarity">
    <text evidence="10">Belongs to the NqrB/RnfD family.</text>
</comment>
<keyword evidence="6 10" id="KW-1278">Translocase</keyword>
<feature type="transmembrane region" description="Helical" evidence="10">
    <location>
        <begin position="25"/>
        <end position="43"/>
    </location>
</feature>
<proteinExistence type="inferred from homology"/>
<keyword evidence="4 10" id="KW-0288">FMN</keyword>
<keyword evidence="3 10" id="KW-0285">Flavoprotein</keyword>
<dbReference type="AlphaFoldDB" id="A0A398CWN6"/>
<keyword evidence="1 10" id="KW-0813">Transport</keyword>
<evidence type="ECO:0000256" key="4">
    <source>
        <dbReference type="ARBA" id="ARBA00022643"/>
    </source>
</evidence>
<evidence type="ECO:0000256" key="7">
    <source>
        <dbReference type="ARBA" id="ARBA00022982"/>
    </source>
</evidence>
<feature type="transmembrane region" description="Helical" evidence="10">
    <location>
        <begin position="75"/>
        <end position="92"/>
    </location>
</feature>
<organism evidence="11 12">
    <name type="scientific">Candidatus Cryosericum terrychapinii</name>
    <dbReference type="NCBI Taxonomy" id="2290919"/>
    <lineage>
        <taxon>Bacteria</taxon>
        <taxon>Pseudomonadati</taxon>
        <taxon>Caldisericota/Cryosericota group</taxon>
        <taxon>Candidatus Cryosericota</taxon>
        <taxon>Candidatus Cryosericia</taxon>
        <taxon>Candidatus Cryosericales</taxon>
        <taxon>Candidatus Cryosericaceae</taxon>
        <taxon>Candidatus Cryosericum</taxon>
    </lineage>
</organism>
<feature type="transmembrane region" description="Helical" evidence="10">
    <location>
        <begin position="246"/>
        <end position="265"/>
    </location>
</feature>
<feature type="modified residue" description="FMN phosphoryl threonine" evidence="10">
    <location>
        <position position="161"/>
    </location>
</feature>
<dbReference type="GO" id="GO:0022900">
    <property type="term" value="P:electron transport chain"/>
    <property type="evidence" value="ECO:0007669"/>
    <property type="project" value="UniProtKB-UniRule"/>
</dbReference>
<evidence type="ECO:0000256" key="10">
    <source>
        <dbReference type="HAMAP-Rule" id="MF_00462"/>
    </source>
</evidence>
<dbReference type="HAMAP" id="MF_00462">
    <property type="entry name" value="RsxD_RnfD"/>
    <property type="match status" value="1"/>
</dbReference>
<keyword evidence="10" id="KW-1003">Cell membrane</keyword>
<comment type="caution">
    <text evidence="11">The sequence shown here is derived from an EMBL/GenBank/DDBJ whole genome shotgun (WGS) entry which is preliminary data.</text>
</comment>
<keyword evidence="9 10" id="KW-0472">Membrane</keyword>
<dbReference type="InterPro" id="IPR011303">
    <property type="entry name" value="RnfD_bac"/>
</dbReference>
<feature type="transmembrane region" description="Helical" evidence="10">
    <location>
        <begin position="49"/>
        <end position="66"/>
    </location>
</feature>
<dbReference type="OrthoDB" id="9776359at2"/>
<dbReference type="EMBL" id="QXIS01000001">
    <property type="protein sequence ID" value="RIE06953.1"/>
    <property type="molecule type" value="Genomic_DNA"/>
</dbReference>
<evidence type="ECO:0000256" key="8">
    <source>
        <dbReference type="ARBA" id="ARBA00022989"/>
    </source>
</evidence>
<evidence type="ECO:0000256" key="6">
    <source>
        <dbReference type="ARBA" id="ARBA00022967"/>
    </source>
</evidence>
<sequence length="330" mass="34706">MENKAMKLVLSGAPHFVTGYDIQKTMGMVIIALLPALAGGVYFFGPRALLVTAVSVVSAVAAEFLFRKALRRETHITDLSAVVTGMLLALILPVSSPLWMAAVGSAFAIVVAKELFGGLGGNFANPALVGRAVLLMSWPAFMTRWSPSLHAAAVDATTTATPLGILKLGGTITDVIKSVGASGKPALYLQMFLGNHAGCIGETSGLLLLLGAVFLVVTRVIDLRTPVAMIAAVFAASWLFGRDPVFSVLAGGILLGAFFMATDYVTTPVTPIGKWAFGIGAGLMTVLIRQLGNFPEGVTYGILLMNVVVPYLDKIIPRKFGFVKPRKVNA</sequence>
<gene>
    <name evidence="10" type="primary">rnfD</name>
    <name evidence="11" type="ORF">SMC7_00260</name>
</gene>
<protein>
    <recommendedName>
        <fullName evidence="10">Ion-translocating oxidoreductase complex subunit D</fullName>
        <ecNumber evidence="10">7.-.-.-</ecNumber>
    </recommendedName>
    <alternativeName>
        <fullName evidence="10">Rnf electron transport complex subunit D</fullName>
    </alternativeName>
</protein>
<feature type="transmembrane region" description="Helical" evidence="10">
    <location>
        <begin position="123"/>
        <end position="141"/>
    </location>
</feature>
<comment type="cofactor">
    <cofactor evidence="10">
        <name>FMN</name>
        <dbReference type="ChEBI" id="CHEBI:58210"/>
    </cofactor>
</comment>
<feature type="transmembrane region" description="Helical" evidence="10">
    <location>
        <begin position="298"/>
        <end position="316"/>
    </location>
</feature>
<dbReference type="GO" id="GO:0055085">
    <property type="term" value="P:transmembrane transport"/>
    <property type="evidence" value="ECO:0007669"/>
    <property type="project" value="InterPro"/>
</dbReference>
<dbReference type="RefSeq" id="WP_119088384.1">
    <property type="nucleotide sequence ID" value="NZ_QXIS01000001.1"/>
</dbReference>
<dbReference type="GO" id="GO:0005886">
    <property type="term" value="C:plasma membrane"/>
    <property type="evidence" value="ECO:0007669"/>
    <property type="project" value="UniProtKB-SubCell"/>
</dbReference>
<dbReference type="PANTHER" id="PTHR30578">
    <property type="entry name" value="ELECTRON TRANSPORT COMPLEX PROTEIN RNFD"/>
    <property type="match status" value="1"/>
</dbReference>
<keyword evidence="12" id="KW-1185">Reference proteome</keyword>
<evidence type="ECO:0000313" key="11">
    <source>
        <dbReference type="EMBL" id="RIE06953.1"/>
    </source>
</evidence>
<evidence type="ECO:0000256" key="1">
    <source>
        <dbReference type="ARBA" id="ARBA00022448"/>
    </source>
</evidence>
<comment type="function">
    <text evidence="10">Part of a membrane-bound complex that couples electron transfer with translocation of ions across the membrane.</text>
</comment>
<evidence type="ECO:0000256" key="3">
    <source>
        <dbReference type="ARBA" id="ARBA00022630"/>
    </source>
</evidence>
<accession>A0A398CWN6</accession>
<evidence type="ECO:0000256" key="9">
    <source>
        <dbReference type="ARBA" id="ARBA00023136"/>
    </source>
</evidence>
<dbReference type="EC" id="7.-.-.-" evidence="10"/>
<evidence type="ECO:0000313" key="12">
    <source>
        <dbReference type="Proteomes" id="UP000266328"/>
    </source>
</evidence>
<keyword evidence="2 10" id="KW-0597">Phosphoprotein</keyword>
<dbReference type="Proteomes" id="UP000266328">
    <property type="component" value="Unassembled WGS sequence"/>
</dbReference>
<keyword evidence="7 10" id="KW-0249">Electron transport</keyword>
<dbReference type="PANTHER" id="PTHR30578:SF0">
    <property type="entry name" value="ION-TRANSLOCATING OXIDOREDUCTASE COMPLEX SUBUNIT D"/>
    <property type="match status" value="1"/>
</dbReference>
<feature type="transmembrane region" description="Helical" evidence="10">
    <location>
        <begin position="193"/>
        <end position="216"/>
    </location>
</feature>
<comment type="subunit">
    <text evidence="10">The complex is composed of six subunits: RnfA, RnfB, RnfC, RnfD, RnfE and RnfG.</text>
</comment>